<dbReference type="EMBL" id="JAIFTH010001207">
    <property type="protein sequence ID" value="KAG9508632.1"/>
    <property type="molecule type" value="Genomic_DNA"/>
</dbReference>
<dbReference type="Pfam" id="PF20412">
    <property type="entry name" value="RALGAPB_N"/>
    <property type="match status" value="1"/>
</dbReference>
<feature type="compositionally biased region" description="Low complexity" evidence="1">
    <location>
        <begin position="625"/>
        <end position="647"/>
    </location>
</feature>
<sequence length="1973" mass="217719">MLATSTSSSSTATGSGGDDSMSSQATRSQLSIKSQMFNTNHLSSSQLDYRDYATLNVAETIEQDCLSVLHKLHDQVNGLQLVQVVVQPLAKLFNPTNLATLNLAAPQSSSSPSSSQSAISSSSSTTTSPQATASINKQSSQIISSSSTYMMSPDTAQALIQRLDTDRDVNWLMEIIGYGLSMPFSLTGEQDSVKDCCTIYCEWLTSALLPYQTDNKDARYQQLSKLVPGPIRANPNRYARKMLSHLYNVFLPRHIPSTLAAQGSDQYQAQILTAVARQAVLCHRVLRTIETISQNPSNLMDTDTWDHLLAFLLTINDKLLSSPTESDDIGTQMCDRILGALFDIVLLVCSKSLPSPSFWKTFHQMSLNWRHHASLVDHWRRVTLLLARRLVNSCPKQSTAFDIQAIDKLDESSSKSRAHSSTIVESSSYSTSNNNNSNNQTSLVSPHVDAVINDMSFDVALRVWSRFLHLCGNPVDLANPDIISRTDEFYHNACSSDNVVDPRQHPCLNVLPSAFYKSIRGITNLVETFMGLECSSDRDQILTSRPQAANSSSGSSTAPINSSSHSSGSTVLQTNNSSGSRKSVPNFKAISIGKVGSQKSTSQASNSHTNVSSTTQQTNATTGASTTGRPQQQQQQSTQQHLPPQQSIASLSSDRPKCNSILNVFGDWLFSAALIGSDLNSEIGDPMVDTTTVTPINMHTSNSASEPGSIDLTAPIGSVHSSENYYHSSSTQSSKGDQYMLCGSQKSRATQSRDSTQSIQSHLSQPSSNRPPGFAFRNRLQLDQQLRPESFEAGQAEAIGLLCKIFSSKSNDEDISPVYLARFYLCLQHCLTFGCGTIEQSQASPIKQQLLTSVLINSASLLQHDLDGINILIPLFVRAIELVFENEDFQQLQPQSLNQSRVPQRQAKSNANPVVNFGAHTALRQACISSLLSLLAYPFHFQSLPIRACLDNSEPSLTFASLRPRLIRLLMIAMQTETDPLNIQMLLGGLSLALHDLVAAKRQCDQSIQKKTTVEPSMRAPVNTGESKPELGIARASPKEKNTLIAPESSYNEQQRLSSAFTQLFDANYSMISSDAITSQSVIYESTSGFSVKCLHVVCHLLINVWRHETQVSLAALELLTSLARLSATDPTYCTHTRSSTKSTSHLQTDDNPMSINMSNEYKQATKWICDYISNQCSRPPPAHSRDMHSAIVSAYHCLSVWFYHHPYLLLDSESVDTVMDVIELGISGTKSRQNTTESTNQTIMKEDKQMKPSSMRVREAAEALLNCCASQAGILIDNNNQSVAFKWAGDVNNNIHNDNGCLDELDLVDILEKNGALVRPPNVGGDMIDAFEDDPDIALDPLTLACHRFKYFVDDNNYVLALLDGLGSREDSLVCLIRSPFGRNCWRLRFTSFSSKSKHRFPVTRRLAKRPQSLIAAHSIHRSMYGPNVLMSHHNVRAFPESVDAIALTRLDTLSGLEMGSCGLSTGGHTVPLACESQLRHDNDKMLKVLSQQILAEQNIQRECSIRVRRVECDEPHAGPNDQIEAARLIIAQLGYTSSVVPLDSNDLAMMHSLRALDKIGLKTCDTAYVFYVRKNRTTPVDILESAQRRHNVSRNFYTWLLELGHPVVVEHHWHWTGNEASYHNKCARHRVRSLSVSHRAQVDTQYGAIDKHKLHNIHQEHVSNSSKTDQLCNIDRVKEELLTTDQGGAIFDGERMSLYWSDVSQEFAFLMPSRISSSSSSAPAFGANQNSTGLNADNTSYHSVISSSTVDNSDRKSITSVTSDETSASSQASRRSYATGQPKLSTSSSQSGAGIQDRQRQRITTKKRSSTITNNVGCDTAIIICWLESYDDISSVPTDWLLAIAESSGVYNPPANGDTTGAPELKSRDFVKIFICPLKNGLFTVRLSTSFGRPWLALPLVDGMTVSRQILATMIRSSVVNVCRRRRLDADHYQPPHVKRRLKIQEITNAHKLQTNSKSDLYNLLFEQTHP</sequence>
<feature type="compositionally biased region" description="Polar residues" evidence="1">
    <location>
        <begin position="744"/>
        <end position="770"/>
    </location>
</feature>
<protein>
    <submittedName>
        <fullName evidence="3">Ral GTPase-activating protein subunit beta</fullName>
    </submittedName>
</protein>
<dbReference type="InterPro" id="IPR046859">
    <property type="entry name" value="RGPA/RALGAPB_N"/>
</dbReference>
<feature type="region of interest" description="Disordered" evidence="1">
    <location>
        <begin position="744"/>
        <end position="775"/>
    </location>
</feature>
<dbReference type="PANTHER" id="PTHR21344">
    <property type="entry name" value="RAL GTPASE-ACTIVATING PROTEIN SUBUNIT BETA"/>
    <property type="match status" value="1"/>
</dbReference>
<evidence type="ECO:0000313" key="3">
    <source>
        <dbReference type="EMBL" id="KAG9508632.1"/>
    </source>
</evidence>
<evidence type="ECO:0000259" key="2">
    <source>
        <dbReference type="Pfam" id="PF20412"/>
    </source>
</evidence>
<feature type="compositionally biased region" description="Polar residues" evidence="1">
    <location>
        <begin position="694"/>
        <end position="706"/>
    </location>
</feature>
<feature type="compositionally biased region" description="Polar residues" evidence="1">
    <location>
        <begin position="541"/>
        <end position="583"/>
    </location>
</feature>
<evidence type="ECO:0000256" key="1">
    <source>
        <dbReference type="SAM" id="MobiDB-lite"/>
    </source>
</evidence>
<dbReference type="InterPro" id="IPR035974">
    <property type="entry name" value="Rap/Ran-GAP_sf"/>
</dbReference>
<reference evidence="3 4" key="1">
    <citation type="submission" date="2020-10" db="EMBL/GenBank/DDBJ databases">
        <authorList>
            <person name="Klimov P.B."/>
            <person name="Dyachkov S.M."/>
            <person name="Chetverikov P.E."/>
        </authorList>
    </citation>
    <scope>NUCLEOTIDE SEQUENCE [LARGE SCALE GENOMIC DNA]</scope>
    <source>
        <strain evidence="3">BMOC 18-1129-001#AD2665</strain>
        <tissue evidence="3">Entire mites</tissue>
    </source>
</reference>
<feature type="region of interest" description="Disordered" evidence="1">
    <location>
        <begin position="694"/>
        <end position="716"/>
    </location>
</feature>
<keyword evidence="4" id="KW-1185">Reference proteome</keyword>
<dbReference type="PANTHER" id="PTHR21344:SF1">
    <property type="entry name" value="RAL GTPASE-ACTIVATING PROTEIN SUBUNIT BETA"/>
    <property type="match status" value="1"/>
</dbReference>
<feature type="compositionally biased region" description="Low complexity" evidence="1">
    <location>
        <begin position="1"/>
        <end position="23"/>
    </location>
</feature>
<name>A0ABQ7S5H7_9ACAR</name>
<feature type="region of interest" description="Disordered" evidence="1">
    <location>
        <begin position="541"/>
        <end position="653"/>
    </location>
</feature>
<feature type="compositionally biased region" description="Low complexity" evidence="1">
    <location>
        <begin position="1769"/>
        <end position="1778"/>
    </location>
</feature>
<feature type="region of interest" description="Disordered" evidence="1">
    <location>
        <begin position="1748"/>
        <end position="1812"/>
    </location>
</feature>
<dbReference type="InterPro" id="IPR039930">
    <property type="entry name" value="RALGAPB"/>
</dbReference>
<feature type="domain" description="Ral GTPase-activating protein subunit alpha/beta N-terminal" evidence="2">
    <location>
        <begin position="275"/>
        <end position="392"/>
    </location>
</feature>
<proteinExistence type="predicted"/>
<dbReference type="Proteomes" id="UP000825002">
    <property type="component" value="Unassembled WGS sequence"/>
</dbReference>
<feature type="compositionally biased region" description="Polar residues" evidence="1">
    <location>
        <begin position="1780"/>
        <end position="1795"/>
    </location>
</feature>
<evidence type="ECO:0000313" key="4">
    <source>
        <dbReference type="Proteomes" id="UP000825002"/>
    </source>
</evidence>
<feature type="region of interest" description="Disordered" evidence="1">
    <location>
        <begin position="104"/>
        <end position="137"/>
    </location>
</feature>
<comment type="caution">
    <text evidence="3">The sequence shown here is derived from an EMBL/GenBank/DDBJ whole genome shotgun (WGS) entry which is preliminary data.</text>
</comment>
<organism evidence="3 4">
    <name type="scientific">Fragariocoptes setiger</name>
    <dbReference type="NCBI Taxonomy" id="1670756"/>
    <lineage>
        <taxon>Eukaryota</taxon>
        <taxon>Metazoa</taxon>
        <taxon>Ecdysozoa</taxon>
        <taxon>Arthropoda</taxon>
        <taxon>Chelicerata</taxon>
        <taxon>Arachnida</taxon>
        <taxon>Acari</taxon>
        <taxon>Acariformes</taxon>
        <taxon>Trombidiformes</taxon>
        <taxon>Prostigmata</taxon>
        <taxon>Eupodina</taxon>
        <taxon>Eriophyoidea</taxon>
        <taxon>Phytoptidae</taxon>
        <taxon>Fragariocoptes</taxon>
    </lineage>
</organism>
<feature type="compositionally biased region" description="Low complexity" evidence="1">
    <location>
        <begin position="420"/>
        <end position="441"/>
    </location>
</feature>
<gene>
    <name evidence="3" type="primary">Ralgapb</name>
    <name evidence="3" type="ORF">GZH46_02866</name>
</gene>
<accession>A0ABQ7S5H7</accession>
<feature type="region of interest" description="Disordered" evidence="1">
    <location>
        <begin position="1"/>
        <end position="28"/>
    </location>
</feature>
<feature type="region of interest" description="Disordered" evidence="1">
    <location>
        <begin position="417"/>
        <end position="441"/>
    </location>
</feature>
<feature type="compositionally biased region" description="Polar residues" evidence="1">
    <location>
        <begin position="597"/>
        <end position="624"/>
    </location>
</feature>
<dbReference type="SUPFAM" id="SSF111347">
    <property type="entry name" value="Rap/Ran-GAP"/>
    <property type="match status" value="2"/>
</dbReference>